<feature type="transmembrane region" description="Helical" evidence="11">
    <location>
        <begin position="20"/>
        <end position="42"/>
    </location>
</feature>
<dbReference type="InterPro" id="IPR001594">
    <property type="entry name" value="Palmitoyltrfase_DHHC"/>
</dbReference>
<comment type="caution">
    <text evidence="14">The sequence shown here is derived from an EMBL/GenBank/DDBJ whole genome shotgun (WGS) entry which is preliminary data.</text>
</comment>
<evidence type="ECO:0000256" key="6">
    <source>
        <dbReference type="ARBA" id="ARBA00023139"/>
    </source>
</evidence>
<feature type="compositionally biased region" description="Basic residues" evidence="12">
    <location>
        <begin position="106"/>
        <end position="119"/>
    </location>
</feature>
<evidence type="ECO:0000256" key="3">
    <source>
        <dbReference type="ARBA" id="ARBA00022692"/>
    </source>
</evidence>
<evidence type="ECO:0000256" key="8">
    <source>
        <dbReference type="ARBA" id="ARBA00023315"/>
    </source>
</evidence>
<dbReference type="Pfam" id="PF01529">
    <property type="entry name" value="DHHC"/>
    <property type="match status" value="1"/>
</dbReference>
<dbReference type="STRING" id="416450.A0A1V6PTZ9"/>
<dbReference type="InterPro" id="IPR039859">
    <property type="entry name" value="PFA4/ZDH16/20/ERF2-like"/>
</dbReference>
<dbReference type="GO" id="GO:0006612">
    <property type="term" value="P:protein targeting to membrane"/>
    <property type="evidence" value="ECO:0007669"/>
    <property type="project" value="TreeGrafter"/>
</dbReference>
<keyword evidence="15" id="KW-1185">Reference proteome</keyword>
<dbReference type="GO" id="GO:0005783">
    <property type="term" value="C:endoplasmic reticulum"/>
    <property type="evidence" value="ECO:0007669"/>
    <property type="project" value="TreeGrafter"/>
</dbReference>
<comment type="similarity">
    <text evidence="9">Belongs to the DHHC palmitoyltransferase family. PFA5 subfamily.</text>
</comment>
<dbReference type="GO" id="GO:0005794">
    <property type="term" value="C:Golgi apparatus"/>
    <property type="evidence" value="ECO:0007669"/>
    <property type="project" value="TreeGrafter"/>
</dbReference>
<reference evidence="15" key="1">
    <citation type="journal article" date="2017" name="Nat. Microbiol.">
        <title>Global analysis of biosynthetic gene clusters reveals vast potential of secondary metabolite production in Penicillium species.</title>
        <authorList>
            <person name="Nielsen J.C."/>
            <person name="Grijseels S."/>
            <person name="Prigent S."/>
            <person name="Ji B."/>
            <person name="Dainat J."/>
            <person name="Nielsen K.F."/>
            <person name="Frisvad J.C."/>
            <person name="Workman M."/>
            <person name="Nielsen J."/>
        </authorList>
    </citation>
    <scope>NUCLEOTIDE SEQUENCE [LARGE SCALE GENOMIC DNA]</scope>
    <source>
        <strain evidence="15">IBT 31811</strain>
    </source>
</reference>
<evidence type="ECO:0000256" key="1">
    <source>
        <dbReference type="ARBA" id="ARBA00004141"/>
    </source>
</evidence>
<dbReference type="GO" id="GO:0016020">
    <property type="term" value="C:membrane"/>
    <property type="evidence" value="ECO:0007669"/>
    <property type="project" value="UniProtKB-SubCell"/>
</dbReference>
<feature type="transmembrane region" description="Helical" evidence="11">
    <location>
        <begin position="217"/>
        <end position="241"/>
    </location>
</feature>
<feature type="transmembrane region" description="Helical" evidence="11">
    <location>
        <begin position="253"/>
        <end position="273"/>
    </location>
</feature>
<evidence type="ECO:0000256" key="4">
    <source>
        <dbReference type="ARBA" id="ARBA00022989"/>
    </source>
</evidence>
<evidence type="ECO:0000256" key="2">
    <source>
        <dbReference type="ARBA" id="ARBA00022679"/>
    </source>
</evidence>
<evidence type="ECO:0000256" key="7">
    <source>
        <dbReference type="ARBA" id="ARBA00023288"/>
    </source>
</evidence>
<keyword evidence="8 11" id="KW-0012">Acyltransferase</keyword>
<dbReference type="AlphaFoldDB" id="A0A1V6PTZ9"/>
<comment type="subcellular location">
    <subcellularLocation>
        <location evidence="1">Membrane</location>
        <topology evidence="1">Multi-pass membrane protein</topology>
    </subcellularLocation>
</comment>
<dbReference type="PANTHER" id="PTHR22883:SF23">
    <property type="entry name" value="PALMITOYLTRANSFERASE ZDHHC6"/>
    <property type="match status" value="1"/>
</dbReference>
<evidence type="ECO:0000256" key="9">
    <source>
        <dbReference type="ARBA" id="ARBA00038298"/>
    </source>
</evidence>
<keyword evidence="2 11" id="KW-0808">Transferase</keyword>
<dbReference type="Proteomes" id="UP000191672">
    <property type="component" value="Unassembled WGS sequence"/>
</dbReference>
<gene>
    <name evidence="14" type="ORF">PENANT_c036G02300</name>
</gene>
<dbReference type="EC" id="2.3.1.225" evidence="11"/>
<dbReference type="PROSITE" id="PS50216">
    <property type="entry name" value="DHHC"/>
    <property type="match status" value="1"/>
</dbReference>
<accession>A0A1V6PTZ9</accession>
<organism evidence="14 15">
    <name type="scientific">Penicillium antarcticum</name>
    <dbReference type="NCBI Taxonomy" id="416450"/>
    <lineage>
        <taxon>Eukaryota</taxon>
        <taxon>Fungi</taxon>
        <taxon>Dikarya</taxon>
        <taxon>Ascomycota</taxon>
        <taxon>Pezizomycotina</taxon>
        <taxon>Eurotiomycetes</taxon>
        <taxon>Eurotiomycetidae</taxon>
        <taxon>Eurotiales</taxon>
        <taxon>Aspergillaceae</taxon>
        <taxon>Penicillium</taxon>
    </lineage>
</organism>
<keyword evidence="5 11" id="KW-0472">Membrane</keyword>
<comment type="catalytic activity">
    <reaction evidence="10 11">
        <text>L-cysteinyl-[protein] + hexadecanoyl-CoA = S-hexadecanoyl-L-cysteinyl-[protein] + CoA</text>
        <dbReference type="Rhea" id="RHEA:36683"/>
        <dbReference type="Rhea" id="RHEA-COMP:10131"/>
        <dbReference type="Rhea" id="RHEA-COMP:11032"/>
        <dbReference type="ChEBI" id="CHEBI:29950"/>
        <dbReference type="ChEBI" id="CHEBI:57287"/>
        <dbReference type="ChEBI" id="CHEBI:57379"/>
        <dbReference type="ChEBI" id="CHEBI:74151"/>
        <dbReference type="EC" id="2.3.1.225"/>
    </reaction>
</comment>
<comment type="domain">
    <text evidence="11">The DHHC domain is required for palmitoyltransferase activity.</text>
</comment>
<feature type="transmembrane region" description="Helical" evidence="11">
    <location>
        <begin position="54"/>
        <end position="80"/>
    </location>
</feature>
<dbReference type="GO" id="GO:0019706">
    <property type="term" value="F:protein-cysteine S-palmitoyltransferase activity"/>
    <property type="evidence" value="ECO:0007669"/>
    <property type="project" value="UniProtKB-EC"/>
</dbReference>
<keyword evidence="6" id="KW-0564">Palmitate</keyword>
<sequence length="426" mass="47658">MASQAQKRVNVVVSRLIPPVLLGATTYASYAITKPLCIDYLIHPLSFYNGGPRVGAGAAILAIYWVLLIPMVVTYLHLYYHVLWNPGYLPLSAERIQGDEREKNPKRSHPKRRRRRGSSRKAPDPEKPLQPEDDAERGVLANAGSDATQPSFSNLEKFYTKDIFVCQDDGRPPWCTTCCTFKPDRSHHCRELGRCVRKMDHFCPWVGGVVSETSFKLFIQFVFYTCVYCTFTLIVSAYFTAEIRRQTGGANPHWCVCIGLAGLFGFFTAGMTLSSVQMAMLNVTTIENLNRRSVVWTLAVRVPEHLTDRLWTTDSPWAPTFRMVSYPPAIPSTPDRPQTDPSTGEKHVFAILHTLPGENPFDLGSPFKNLQQVMGYSITDWLLPIKQSPCADHSSMESDFALGPVVTRLKQEAGLIPYEHGNGAAA</sequence>
<evidence type="ECO:0000259" key="13">
    <source>
        <dbReference type="Pfam" id="PF01529"/>
    </source>
</evidence>
<keyword evidence="3 11" id="KW-0812">Transmembrane</keyword>
<evidence type="ECO:0000256" key="10">
    <source>
        <dbReference type="ARBA" id="ARBA00048048"/>
    </source>
</evidence>
<name>A0A1V6PTZ9_9EURO</name>
<evidence type="ECO:0000256" key="12">
    <source>
        <dbReference type="SAM" id="MobiDB-lite"/>
    </source>
</evidence>
<evidence type="ECO:0000256" key="5">
    <source>
        <dbReference type="ARBA" id="ARBA00023136"/>
    </source>
</evidence>
<evidence type="ECO:0000313" key="15">
    <source>
        <dbReference type="Proteomes" id="UP000191672"/>
    </source>
</evidence>
<keyword evidence="7" id="KW-0449">Lipoprotein</keyword>
<proteinExistence type="inferred from homology"/>
<feature type="compositionally biased region" description="Basic and acidic residues" evidence="12">
    <location>
        <begin position="121"/>
        <end position="130"/>
    </location>
</feature>
<evidence type="ECO:0000313" key="14">
    <source>
        <dbReference type="EMBL" id="OQD80413.1"/>
    </source>
</evidence>
<dbReference type="PANTHER" id="PTHR22883">
    <property type="entry name" value="ZINC FINGER DHHC DOMAIN CONTAINING PROTEIN"/>
    <property type="match status" value="1"/>
</dbReference>
<evidence type="ECO:0000256" key="11">
    <source>
        <dbReference type="RuleBase" id="RU079119"/>
    </source>
</evidence>
<dbReference type="EMBL" id="MDYN01000036">
    <property type="protein sequence ID" value="OQD80413.1"/>
    <property type="molecule type" value="Genomic_DNA"/>
</dbReference>
<feature type="region of interest" description="Disordered" evidence="12">
    <location>
        <begin position="99"/>
        <end position="135"/>
    </location>
</feature>
<feature type="domain" description="Palmitoyltransferase DHHC" evidence="13">
    <location>
        <begin position="173"/>
        <end position="291"/>
    </location>
</feature>
<protein>
    <recommendedName>
        <fullName evidence="11">Palmitoyltransferase</fullName>
        <ecNumber evidence="11">2.3.1.225</ecNumber>
    </recommendedName>
</protein>
<keyword evidence="4 11" id="KW-1133">Transmembrane helix</keyword>